<evidence type="ECO:0000256" key="3">
    <source>
        <dbReference type="ARBA" id="ARBA00022448"/>
    </source>
</evidence>
<keyword evidence="8" id="KW-0175">Coiled coil</keyword>
<dbReference type="SUPFAM" id="SSF56954">
    <property type="entry name" value="Outer membrane efflux proteins (OEP)"/>
    <property type="match status" value="1"/>
</dbReference>
<sequence>MLRMNNQSLKVKCIRKIVLLSILFGSLSILGENEVLVLDQQRAEDIAIENSPELRLLGGQQKIKALLVKENWRSYFPTASVSWFRNANVVENDSESRSQRLALTMDQVVYDGGRRSLALQAALNDLNLSKYDFLLGINNLKFKVRSAFYTLLTNKAQMEIQKRSIDRQKEQLRFAKREKQLGDSTELQVLQIENRLNEIQLQYQKSETALLSGIEEFKIQLRLPSTTNIILGVDILKGIQFSYKEIPLDQLVSLAFQSRVEFERNKAAELQALSEFEIAKSFYIPTLSVGGYYAGSGDRFEPKQREYGFNFKLSMPIGANTLQDTSNYISRNDDTNKSLTSTTTMNIMDNLQYKRKIASTGIAAEQAKITRRQQDDIVRNEVFKALQNYHQCWKSMLLADENAKTFEKRLKIKEKEVSLGDAKRVDLAETEIFYLQALNTMITSRVQYLTAVSQLEMAVGASLDSLELIKVNK</sequence>
<evidence type="ECO:0000256" key="5">
    <source>
        <dbReference type="ARBA" id="ARBA00022692"/>
    </source>
</evidence>
<keyword evidence="7" id="KW-0998">Cell outer membrane</keyword>
<evidence type="ECO:0000256" key="7">
    <source>
        <dbReference type="ARBA" id="ARBA00023237"/>
    </source>
</evidence>
<dbReference type="InterPro" id="IPR003423">
    <property type="entry name" value="OMP_efflux"/>
</dbReference>
<dbReference type="Pfam" id="PF02321">
    <property type="entry name" value="OEP"/>
    <property type="match status" value="1"/>
</dbReference>
<evidence type="ECO:0000313" key="10">
    <source>
        <dbReference type="Proteomes" id="UP000018720"/>
    </source>
</evidence>
<name>A0ABN0H9T0_9LEPT</name>
<dbReference type="PANTHER" id="PTHR30026">
    <property type="entry name" value="OUTER MEMBRANE PROTEIN TOLC"/>
    <property type="match status" value="1"/>
</dbReference>
<accession>A0ABN0H9T0</accession>
<evidence type="ECO:0000256" key="1">
    <source>
        <dbReference type="ARBA" id="ARBA00004442"/>
    </source>
</evidence>
<dbReference type="Gene3D" id="1.20.1600.10">
    <property type="entry name" value="Outer membrane efflux proteins (OEP)"/>
    <property type="match status" value="1"/>
</dbReference>
<dbReference type="InterPro" id="IPR051906">
    <property type="entry name" value="TolC-like"/>
</dbReference>
<keyword evidence="6" id="KW-0472">Membrane</keyword>
<comment type="similarity">
    <text evidence="2">Belongs to the outer membrane factor (OMF) (TC 1.B.17) family.</text>
</comment>
<comment type="subcellular location">
    <subcellularLocation>
        <location evidence="1">Cell outer membrane</location>
    </subcellularLocation>
</comment>
<organism evidence="9 10">
    <name type="scientific">Leptospira licerasiae str. MMD4847</name>
    <dbReference type="NCBI Taxonomy" id="1049971"/>
    <lineage>
        <taxon>Bacteria</taxon>
        <taxon>Pseudomonadati</taxon>
        <taxon>Spirochaetota</taxon>
        <taxon>Spirochaetia</taxon>
        <taxon>Leptospirales</taxon>
        <taxon>Leptospiraceae</taxon>
        <taxon>Leptospira</taxon>
    </lineage>
</organism>
<evidence type="ECO:0000256" key="4">
    <source>
        <dbReference type="ARBA" id="ARBA00022452"/>
    </source>
</evidence>
<evidence type="ECO:0000256" key="2">
    <source>
        <dbReference type="ARBA" id="ARBA00007613"/>
    </source>
</evidence>
<keyword evidence="4" id="KW-1134">Transmembrane beta strand</keyword>
<dbReference type="EMBL" id="AHOM02000005">
    <property type="protein sequence ID" value="EJZ42318.1"/>
    <property type="molecule type" value="Genomic_DNA"/>
</dbReference>
<dbReference type="Proteomes" id="UP000018720">
    <property type="component" value="Unassembled WGS sequence"/>
</dbReference>
<keyword evidence="3" id="KW-0813">Transport</keyword>
<evidence type="ECO:0000256" key="8">
    <source>
        <dbReference type="SAM" id="Coils"/>
    </source>
</evidence>
<keyword evidence="5" id="KW-0812">Transmembrane</keyword>
<evidence type="ECO:0000313" key="9">
    <source>
        <dbReference type="EMBL" id="EJZ42318.1"/>
    </source>
</evidence>
<comment type="caution">
    <text evidence="9">The sequence shown here is derived from an EMBL/GenBank/DDBJ whole genome shotgun (WGS) entry which is preliminary data.</text>
</comment>
<proteinExistence type="inferred from homology"/>
<evidence type="ECO:0000256" key="6">
    <source>
        <dbReference type="ARBA" id="ARBA00023136"/>
    </source>
</evidence>
<dbReference type="PANTHER" id="PTHR30026:SF20">
    <property type="entry name" value="OUTER MEMBRANE PROTEIN TOLC"/>
    <property type="match status" value="1"/>
</dbReference>
<feature type="coiled-coil region" evidence="8">
    <location>
        <begin position="158"/>
        <end position="209"/>
    </location>
</feature>
<protein>
    <submittedName>
        <fullName evidence="9">Outer membrane efflux protein</fullName>
    </submittedName>
</protein>
<keyword evidence="10" id="KW-1185">Reference proteome</keyword>
<gene>
    <name evidence="9" type="ORF">LEP1GSC178_0052</name>
</gene>
<reference evidence="9 10" key="1">
    <citation type="submission" date="2012-08" db="EMBL/GenBank/DDBJ databases">
        <authorList>
            <person name="Harkins D.M."/>
            <person name="Durkin A.S."/>
            <person name="Selengut J.D."/>
            <person name="Sanka R."/>
            <person name="DePew J."/>
            <person name="Purushe J."/>
            <person name="Matthias M.A."/>
            <person name="Vinetz J.M."/>
            <person name="Sutton G.G."/>
            <person name="Nelson W.C."/>
            <person name="Fouts D.E."/>
        </authorList>
    </citation>
    <scope>NUCLEOTIDE SEQUENCE [LARGE SCALE GENOMIC DNA]</scope>
    <source>
        <strain evidence="9 10">MMD4847</strain>
    </source>
</reference>